<protein>
    <recommendedName>
        <fullName evidence="2">Orc1-like AAA ATPase domain-containing protein</fullName>
    </recommendedName>
</protein>
<reference evidence="1" key="1">
    <citation type="submission" date="2018-06" db="EMBL/GenBank/DDBJ databases">
        <authorList>
            <person name="Zhirakovskaya E."/>
        </authorList>
    </citation>
    <scope>NUCLEOTIDE SEQUENCE</scope>
</reference>
<dbReference type="SUPFAM" id="SSF52540">
    <property type="entry name" value="P-loop containing nucleoside triphosphate hydrolases"/>
    <property type="match status" value="1"/>
</dbReference>
<dbReference type="InterPro" id="IPR027417">
    <property type="entry name" value="P-loop_NTPase"/>
</dbReference>
<accession>A0A3B0VF67</accession>
<organism evidence="1">
    <name type="scientific">hydrothermal vent metagenome</name>
    <dbReference type="NCBI Taxonomy" id="652676"/>
    <lineage>
        <taxon>unclassified sequences</taxon>
        <taxon>metagenomes</taxon>
        <taxon>ecological metagenomes</taxon>
    </lineage>
</organism>
<sequence>MPEEALLAATNQPKELVSRSEEMRQIQEAIYQTSSDCHVVLIAGSGGLGKTRMIEETLRRMGHGPTRQLYGTPADDWRQQFGDKAIACNLLDFSDIRLHSRDFFLETIGNSMTWNGAVAFSRHEMARARQRRLVDAGAAYSLVQKATEAAEIDFRRDYHKAAGQYRLVLPLDTTEQLSIISSGWLLARNLLQPKEMAFSTQQWLVDQIENGRFPNTTLLIAGREEEGERYFSMLNEAIEKASKPCKLTLLNLKPFSEPETRSFFVSLRDDWQKRPQENLAQDVADTLDVLIEDEEQLRLLHLYSGGQPIRLSLYTDILIEGRTIPEPLQDSLRQAVERVGGDDSAEMLVARQEIEGEFVRLLFSQPGLRSQILQALVRATRGLKAAQLHFVLDSKPDDTPATWQPNEARLAEIEAELAAMQSMSLIKQKSGGRIGLQDEVYRIYAEHMNSTEANRLAEMAARKQLYLRLRDWANSNRQRVQAARTAYIRHDLSRIRRERPSTILNTHMPKPTAEEELRRNQLLSDLQDLDLEYLHYNLLLNPDTHFNDTYYSLANKQNQALNVASGAVVQSEVWRLLQDKFAFAFVEMELRTSVSVRGETPAMVLNRAAQQDDAATWILRFWMLKQYQRAVEFADAVDRAVSQLTNEYERHSWQHTFARSQRHCWREFAKIYLGEGIPDSVMRLQTIVADLIQLAEVDIHTEAFPGEKGFIGHPAYPRLIFTIANCYTVLGYGLTILGDYQDGVTAYGVALKYLRQLPPTDQQATTLNYLSRALVEMGKKRAIRVCNEGLQLRMNAGELLPIAGSYITLGQIMNELHKPREAIGYSATAFAIAAEIGDSRATGLSMLHIAEGLRRLVHVDQSLTNTDVDEIYRTAEHAIGQAQEIFMASNARFEAIRMIEINIETGCLYRDWMARTVETAVPDIWNRRLGRATYFLQTAAKRARQLGLIRLEQDALVNLAWTYYFAHDRDALEQTMVAADALFPVDVRLRPEQAPPKAYDYPHFYFQQMSKMCSLNGRLAFEQYLADPTTDKHLNEAVEAYVLALGYAQLFSPRSSAITAVYDALYSYLKQLNVTQLTNFYRYEQQQRSRYRLDEIKAQLENLGDLQDFLLDCFGDYYEGI</sequence>
<evidence type="ECO:0008006" key="2">
    <source>
        <dbReference type="Google" id="ProtNLM"/>
    </source>
</evidence>
<dbReference type="Gene3D" id="1.25.40.10">
    <property type="entry name" value="Tetratricopeptide repeat domain"/>
    <property type="match status" value="1"/>
</dbReference>
<dbReference type="EMBL" id="UOEU01000074">
    <property type="protein sequence ID" value="VAW30646.1"/>
    <property type="molecule type" value="Genomic_DNA"/>
</dbReference>
<name>A0A3B0VF67_9ZZZZ</name>
<dbReference type="AlphaFoldDB" id="A0A3B0VF67"/>
<evidence type="ECO:0000313" key="1">
    <source>
        <dbReference type="EMBL" id="VAW30646.1"/>
    </source>
</evidence>
<dbReference type="Gene3D" id="3.40.50.300">
    <property type="entry name" value="P-loop containing nucleotide triphosphate hydrolases"/>
    <property type="match status" value="1"/>
</dbReference>
<gene>
    <name evidence="1" type="ORF">MNBD_CHLOROFLEXI01-84</name>
</gene>
<proteinExistence type="predicted"/>
<dbReference type="SUPFAM" id="SSF48452">
    <property type="entry name" value="TPR-like"/>
    <property type="match status" value="1"/>
</dbReference>
<dbReference type="InterPro" id="IPR011990">
    <property type="entry name" value="TPR-like_helical_dom_sf"/>
</dbReference>